<dbReference type="Gene3D" id="1.10.510.10">
    <property type="entry name" value="Transferase(Phosphotransferase) domain 1"/>
    <property type="match status" value="1"/>
</dbReference>
<dbReference type="InterPro" id="IPR011009">
    <property type="entry name" value="Kinase-like_dom_sf"/>
</dbReference>
<keyword evidence="4" id="KW-0067">ATP-binding</keyword>
<sequence>ITEYCENGSLDKFLLKSGSNEKLDEFRIWKILIEVLAGLNFLHSNNILHLDIKPANIFINFEGWLKIGDFGLSTKLDNEFIDNNKRSIIRSSFEKEGDREYIAPEILLKSEYGKPADIFSLGLMMVEIAANIYLPDNGLSWQKLRSGDLSDAGNLSSRDLNLNSLKVSSTMSTTPTSKSYNSRGGSSHLTLTNMTNITADSSINLFSSLNDVLERGSKNFGMGMGSIVDKQLNNFIKDGETLDLIVHWMIEPNPTNRPSTEELLNLYELQYIELRRKAGAIVYEGEYGPKFD</sequence>
<dbReference type="PROSITE" id="PS00108">
    <property type="entry name" value="PROTEIN_KINASE_ST"/>
    <property type="match status" value="1"/>
</dbReference>
<feature type="non-terminal residue" evidence="7">
    <location>
        <position position="1"/>
    </location>
</feature>
<comment type="similarity">
    <text evidence="5">Belongs to the protein kinase superfamily. Ser/Thr protein kinase family. GCN2 subfamily.</text>
</comment>
<dbReference type="GO" id="GO:0005634">
    <property type="term" value="C:nucleus"/>
    <property type="evidence" value="ECO:0007669"/>
    <property type="project" value="TreeGrafter"/>
</dbReference>
<dbReference type="InParanoid" id="A0A1D2VJH9"/>
<dbReference type="RefSeq" id="XP_020048040.1">
    <property type="nucleotide sequence ID" value="XM_020189706.1"/>
</dbReference>
<dbReference type="PROSITE" id="PS50011">
    <property type="entry name" value="PROTEIN_KINASE_DOM"/>
    <property type="match status" value="1"/>
</dbReference>
<dbReference type="STRING" id="1344418.A0A1D2VJH9"/>
<evidence type="ECO:0000256" key="2">
    <source>
        <dbReference type="ARBA" id="ARBA00022741"/>
    </source>
</evidence>
<evidence type="ECO:0000313" key="7">
    <source>
        <dbReference type="EMBL" id="ODV61733.1"/>
    </source>
</evidence>
<proteinExistence type="inferred from homology"/>
<dbReference type="Pfam" id="PF00069">
    <property type="entry name" value="Pkinase"/>
    <property type="match status" value="1"/>
</dbReference>
<evidence type="ECO:0000256" key="1">
    <source>
        <dbReference type="ARBA" id="ARBA00022679"/>
    </source>
</evidence>
<evidence type="ECO:0000313" key="8">
    <source>
        <dbReference type="Proteomes" id="UP000095038"/>
    </source>
</evidence>
<protein>
    <submittedName>
        <fullName evidence="7">Kinase-like protein</fullName>
    </submittedName>
</protein>
<evidence type="ECO:0000256" key="3">
    <source>
        <dbReference type="ARBA" id="ARBA00022777"/>
    </source>
</evidence>
<dbReference type="GO" id="GO:0004713">
    <property type="term" value="F:protein tyrosine kinase activity"/>
    <property type="evidence" value="ECO:0007669"/>
    <property type="project" value="TreeGrafter"/>
</dbReference>
<dbReference type="AlphaFoldDB" id="A0A1D2VJH9"/>
<dbReference type="InterPro" id="IPR050339">
    <property type="entry name" value="CC_SR_Kinase"/>
</dbReference>
<reference evidence="8" key="1">
    <citation type="submission" date="2016-05" db="EMBL/GenBank/DDBJ databases">
        <title>Comparative genomics of biotechnologically important yeasts.</title>
        <authorList>
            <consortium name="DOE Joint Genome Institute"/>
            <person name="Riley R."/>
            <person name="Haridas S."/>
            <person name="Wolfe K.H."/>
            <person name="Lopes M.R."/>
            <person name="Hittinger C.T."/>
            <person name="Goker M."/>
            <person name="Salamov A."/>
            <person name="Wisecaver J."/>
            <person name="Long T.M."/>
            <person name="Aerts A.L."/>
            <person name="Barry K."/>
            <person name="Choi C."/>
            <person name="Clum A."/>
            <person name="Coughlan A.Y."/>
            <person name="Deshpande S."/>
            <person name="Douglass A.P."/>
            <person name="Hanson S.J."/>
            <person name="Klenk H.-P."/>
            <person name="Labutti K."/>
            <person name="Lapidus A."/>
            <person name="Lindquist E."/>
            <person name="Lipzen A."/>
            <person name="Meier-Kolthoff J.P."/>
            <person name="Ohm R.A."/>
            <person name="Otillar R.P."/>
            <person name="Pangilinan J."/>
            <person name="Peng Y."/>
            <person name="Rokas A."/>
            <person name="Rosa C.A."/>
            <person name="Scheuner C."/>
            <person name="Sibirny A.A."/>
            <person name="Slot J.C."/>
            <person name="Stielow J.B."/>
            <person name="Sun H."/>
            <person name="Kurtzman C.P."/>
            <person name="Blackwell M."/>
            <person name="Grigoriev I.V."/>
            <person name="Jeffries T.W."/>
        </authorList>
    </citation>
    <scope>NUCLEOTIDE SEQUENCE [LARGE SCALE GENOMIC DNA]</scope>
    <source>
        <strain evidence="8">DSM 1968</strain>
    </source>
</reference>
<dbReference type="GO" id="GO:0005737">
    <property type="term" value="C:cytoplasm"/>
    <property type="evidence" value="ECO:0007669"/>
    <property type="project" value="TreeGrafter"/>
</dbReference>
<feature type="domain" description="Protein kinase" evidence="6">
    <location>
        <begin position="1"/>
        <end position="272"/>
    </location>
</feature>
<feature type="non-terminal residue" evidence="7">
    <location>
        <position position="292"/>
    </location>
</feature>
<dbReference type="GeneID" id="30963342"/>
<keyword evidence="3 7" id="KW-0418">Kinase</keyword>
<keyword evidence="8" id="KW-1185">Reference proteome</keyword>
<dbReference type="GO" id="GO:0005524">
    <property type="term" value="F:ATP binding"/>
    <property type="evidence" value="ECO:0007669"/>
    <property type="project" value="UniProtKB-KW"/>
</dbReference>
<evidence type="ECO:0000256" key="4">
    <source>
        <dbReference type="ARBA" id="ARBA00022840"/>
    </source>
</evidence>
<organism evidence="7 8">
    <name type="scientific">Ascoidea rubescens DSM 1968</name>
    <dbReference type="NCBI Taxonomy" id="1344418"/>
    <lineage>
        <taxon>Eukaryota</taxon>
        <taxon>Fungi</taxon>
        <taxon>Dikarya</taxon>
        <taxon>Ascomycota</taxon>
        <taxon>Saccharomycotina</taxon>
        <taxon>Saccharomycetes</taxon>
        <taxon>Ascoideaceae</taxon>
        <taxon>Ascoidea</taxon>
    </lineage>
</organism>
<evidence type="ECO:0000256" key="5">
    <source>
        <dbReference type="ARBA" id="ARBA00037982"/>
    </source>
</evidence>
<keyword evidence="1" id="KW-0808">Transferase</keyword>
<dbReference type="InterPro" id="IPR000719">
    <property type="entry name" value="Prot_kinase_dom"/>
</dbReference>
<evidence type="ECO:0000259" key="6">
    <source>
        <dbReference type="PROSITE" id="PS50011"/>
    </source>
</evidence>
<name>A0A1D2VJH9_9ASCO</name>
<dbReference type="OrthoDB" id="5337378at2759"/>
<dbReference type="SUPFAM" id="SSF56112">
    <property type="entry name" value="Protein kinase-like (PK-like)"/>
    <property type="match status" value="1"/>
</dbReference>
<dbReference type="PANTHER" id="PTHR11042:SF196">
    <property type="entry name" value="MITOSIS INHIBITOR PROTEIN KINASE SWE1"/>
    <property type="match status" value="1"/>
</dbReference>
<dbReference type="InterPro" id="IPR008271">
    <property type="entry name" value="Ser/Thr_kinase_AS"/>
</dbReference>
<dbReference type="PANTHER" id="PTHR11042">
    <property type="entry name" value="EUKARYOTIC TRANSLATION INITIATION FACTOR 2-ALPHA KINASE EIF2-ALPHA KINASE -RELATED"/>
    <property type="match status" value="1"/>
</dbReference>
<dbReference type="EMBL" id="KV454478">
    <property type="protein sequence ID" value="ODV61733.1"/>
    <property type="molecule type" value="Genomic_DNA"/>
</dbReference>
<gene>
    <name evidence="7" type="ORF">ASCRUDRAFT_21768</name>
</gene>
<dbReference type="GO" id="GO:0110031">
    <property type="term" value="P:negative regulation of G2/MI transition of meiotic cell cycle"/>
    <property type="evidence" value="ECO:0007669"/>
    <property type="project" value="TreeGrafter"/>
</dbReference>
<accession>A0A1D2VJH9</accession>
<keyword evidence="2" id="KW-0547">Nucleotide-binding</keyword>
<dbReference type="Proteomes" id="UP000095038">
    <property type="component" value="Unassembled WGS sequence"/>
</dbReference>
<dbReference type="SMART" id="SM00220">
    <property type="entry name" value="S_TKc"/>
    <property type="match status" value="1"/>
</dbReference>